<dbReference type="OrthoDB" id="3222020at2759"/>
<dbReference type="InterPro" id="IPR018247">
    <property type="entry name" value="EF_Hand_1_Ca_BS"/>
</dbReference>
<feature type="compositionally biased region" description="Acidic residues" evidence="2">
    <location>
        <begin position="713"/>
        <end position="740"/>
    </location>
</feature>
<comment type="caution">
    <text evidence="4">The sequence shown here is derived from an EMBL/GenBank/DDBJ whole genome shotgun (WGS) entry which is preliminary data.</text>
</comment>
<evidence type="ECO:0000313" key="4">
    <source>
        <dbReference type="EMBL" id="KAF5376827.1"/>
    </source>
</evidence>
<dbReference type="GO" id="GO:0005509">
    <property type="term" value="F:calcium ion binding"/>
    <property type="evidence" value="ECO:0007669"/>
    <property type="project" value="InterPro"/>
</dbReference>
<dbReference type="InterPro" id="IPR002048">
    <property type="entry name" value="EF_hand_dom"/>
</dbReference>
<organism evidence="4 5">
    <name type="scientific">Collybiopsis confluens</name>
    <dbReference type="NCBI Taxonomy" id="2823264"/>
    <lineage>
        <taxon>Eukaryota</taxon>
        <taxon>Fungi</taxon>
        <taxon>Dikarya</taxon>
        <taxon>Basidiomycota</taxon>
        <taxon>Agaricomycotina</taxon>
        <taxon>Agaricomycetes</taxon>
        <taxon>Agaricomycetidae</taxon>
        <taxon>Agaricales</taxon>
        <taxon>Marasmiineae</taxon>
        <taxon>Omphalotaceae</taxon>
        <taxon>Collybiopsis</taxon>
    </lineage>
</organism>
<dbReference type="PROSITE" id="PS50222">
    <property type="entry name" value="EF_HAND_2"/>
    <property type="match status" value="1"/>
</dbReference>
<evidence type="ECO:0000256" key="2">
    <source>
        <dbReference type="SAM" id="MobiDB-lite"/>
    </source>
</evidence>
<proteinExistence type="predicted"/>
<dbReference type="AlphaFoldDB" id="A0A8H5H4Y7"/>
<feature type="compositionally biased region" description="Low complexity" evidence="2">
    <location>
        <begin position="690"/>
        <end position="710"/>
    </location>
</feature>
<name>A0A8H5H4Y7_9AGAR</name>
<reference evidence="4 5" key="1">
    <citation type="journal article" date="2020" name="ISME J.">
        <title>Uncovering the hidden diversity of litter-decomposition mechanisms in mushroom-forming fungi.</title>
        <authorList>
            <person name="Floudas D."/>
            <person name="Bentzer J."/>
            <person name="Ahren D."/>
            <person name="Johansson T."/>
            <person name="Persson P."/>
            <person name="Tunlid A."/>
        </authorList>
    </citation>
    <scope>NUCLEOTIDE SEQUENCE [LARGE SCALE GENOMIC DNA]</scope>
    <source>
        <strain evidence="4 5">CBS 406.79</strain>
    </source>
</reference>
<evidence type="ECO:0000313" key="5">
    <source>
        <dbReference type="Proteomes" id="UP000518752"/>
    </source>
</evidence>
<dbReference type="EMBL" id="JAACJN010000087">
    <property type="protein sequence ID" value="KAF5376827.1"/>
    <property type="molecule type" value="Genomic_DNA"/>
</dbReference>
<protein>
    <recommendedName>
        <fullName evidence="3">EF-hand domain-containing protein</fullName>
    </recommendedName>
</protein>
<feature type="coiled-coil region" evidence="1">
    <location>
        <begin position="13"/>
        <end position="40"/>
    </location>
</feature>
<evidence type="ECO:0000259" key="3">
    <source>
        <dbReference type="PROSITE" id="PS50222"/>
    </source>
</evidence>
<evidence type="ECO:0000256" key="1">
    <source>
        <dbReference type="SAM" id="Coils"/>
    </source>
</evidence>
<gene>
    <name evidence="4" type="ORF">D9757_008889</name>
</gene>
<feature type="compositionally biased region" description="Acidic residues" evidence="2">
    <location>
        <begin position="535"/>
        <end position="554"/>
    </location>
</feature>
<accession>A0A8H5H4Y7</accession>
<keyword evidence="1" id="KW-0175">Coiled coil</keyword>
<feature type="region of interest" description="Disordered" evidence="2">
    <location>
        <begin position="686"/>
        <end position="754"/>
    </location>
</feature>
<dbReference type="Proteomes" id="UP000518752">
    <property type="component" value="Unassembled WGS sequence"/>
</dbReference>
<feature type="domain" description="EF-hand" evidence="3">
    <location>
        <begin position="366"/>
        <end position="391"/>
    </location>
</feature>
<feature type="region of interest" description="Disordered" evidence="2">
    <location>
        <begin position="531"/>
        <end position="563"/>
    </location>
</feature>
<keyword evidence="5" id="KW-1185">Reference proteome</keyword>
<dbReference type="PROSITE" id="PS00018">
    <property type="entry name" value="EF_HAND_1"/>
    <property type="match status" value="1"/>
</dbReference>
<sequence>MDPAIDSQVIAAKQSSADILEKVERLVKEAETKKSKDKSKHIKTILEYLRDGLKYGGMIAQANGFAQAAVSVLQLAVERELGRRQNNEQMAVAFYTLSSATLTIRHIEKIRLSEDIQNDLQAEYSEIHELVKEFGGFANAFYTTNKRAFVGFLKAGEFKERLETFTQRCNERQDQITYLLQIGTATNSIEDPQDESGLKAFASIFSEQVTNETKELLHKSIDDILEEFTGAFLSQMEEARENINMNIQSSRAEIMAKLNSGPHNLIEDSEFKNVWESMDCIFLCVALLSDSSVKQQMYEDMILITVLLTHLQHWSTSVKSKIFVNEICSWFRTEFEKYVAQNGVPRQDNWTLPILSRVMFHPAIGDAIDDDGSGYISVHEFNVFLKQKPPRWSPPEWFLFSSITINDIVEKLIPVCEQAKKSAAEDKDVEECIDGYLHRMKGISKLTDWPENTGYDRDFFTDVGQVLDELTPLAKEYEKMHGDLAKRILQNDGVLSEISEVTPLKNQFGDRVEVWLLPFLENVLTHQFQTITGEPYDDGEDDAVDPDSAENDEQPEPKNKKYKPAPVTVEQWINIDWTLSMLVYEFHERMRGLLRGWKMQKIDGEMNINTYSGGLFSGWYAAYIDKNNQEFQQDISELESFYEEDSDEDEDEDETRTMRAVTQKKMLLRKHQRLVSNFHLLYGGTDKDNASVQSSISSSSTNSKKNSSKSLQIDEEEGSDTGEADPEAEDSEPGEVEQAEDGNWGEVDGAEDSD</sequence>